<dbReference type="InterPro" id="IPR045056">
    <property type="entry name" value="Nop56/Nop58"/>
</dbReference>
<dbReference type="PANTHER" id="PTHR10894:SF0">
    <property type="entry name" value="NUCLEOLAR PROTEIN 56"/>
    <property type="match status" value="1"/>
</dbReference>
<gene>
    <name evidence="2" type="ORF">GDO81_019182</name>
</gene>
<dbReference type="AlphaFoldDB" id="A0AAV6YKN4"/>
<sequence>VLLHVLYEHAAGYALFRVQEMEEIGMLLPQVEESMTNIGKFSSMVKLSAFLPFRSAQSALENANAISEGVLHEDLNLFLDTNLPAKRKKVLLGVGDPKIGAAIQEELKVICQTGGVVVEVIR</sequence>
<keyword evidence="3" id="KW-1185">Reference proteome</keyword>
<name>A0AAV6YKN4_ENGPU</name>
<dbReference type="GO" id="GO:0030515">
    <property type="term" value="F:snoRNA binding"/>
    <property type="evidence" value="ECO:0007669"/>
    <property type="project" value="InterPro"/>
</dbReference>
<feature type="non-terminal residue" evidence="2">
    <location>
        <position position="122"/>
    </location>
</feature>
<protein>
    <recommendedName>
        <fullName evidence="1">Nucleolar protein 58/56 N-terminal domain-containing protein</fullName>
    </recommendedName>
</protein>
<evidence type="ECO:0000313" key="3">
    <source>
        <dbReference type="Proteomes" id="UP000824782"/>
    </source>
</evidence>
<dbReference type="GO" id="GO:0031428">
    <property type="term" value="C:box C/D methylation guide snoRNP complex"/>
    <property type="evidence" value="ECO:0007669"/>
    <property type="project" value="InterPro"/>
</dbReference>
<dbReference type="PANTHER" id="PTHR10894">
    <property type="entry name" value="NUCLEOLAR PROTEIN 5 NUCLEOLAR PROTEIN NOP5 NOP58"/>
    <property type="match status" value="1"/>
</dbReference>
<feature type="domain" description="Nucleolar protein 58/56 N-terminal" evidence="1">
    <location>
        <begin position="4"/>
        <end position="69"/>
    </location>
</feature>
<dbReference type="EMBL" id="WNYA01100858">
    <property type="protein sequence ID" value="KAG8534548.1"/>
    <property type="molecule type" value="Genomic_DNA"/>
</dbReference>
<evidence type="ECO:0000259" key="1">
    <source>
        <dbReference type="Pfam" id="PF08156"/>
    </source>
</evidence>
<accession>A0AAV6YKN4</accession>
<proteinExistence type="predicted"/>
<organism evidence="2 3">
    <name type="scientific">Engystomops pustulosus</name>
    <name type="common">Tungara frog</name>
    <name type="synonym">Physalaemus pustulosus</name>
    <dbReference type="NCBI Taxonomy" id="76066"/>
    <lineage>
        <taxon>Eukaryota</taxon>
        <taxon>Metazoa</taxon>
        <taxon>Chordata</taxon>
        <taxon>Craniata</taxon>
        <taxon>Vertebrata</taxon>
        <taxon>Euteleostomi</taxon>
        <taxon>Amphibia</taxon>
        <taxon>Batrachia</taxon>
        <taxon>Anura</taxon>
        <taxon>Neobatrachia</taxon>
        <taxon>Hyloidea</taxon>
        <taxon>Leptodactylidae</taxon>
        <taxon>Leiuperinae</taxon>
        <taxon>Engystomops</taxon>
    </lineage>
</organism>
<comment type="caution">
    <text evidence="2">The sequence shown here is derived from an EMBL/GenBank/DDBJ whole genome shotgun (WGS) entry which is preliminary data.</text>
</comment>
<reference evidence="2" key="1">
    <citation type="thesis" date="2020" institute="ProQuest LLC" country="789 East Eisenhower Parkway, Ann Arbor, MI, USA">
        <title>Comparative Genomics and Chromosome Evolution.</title>
        <authorList>
            <person name="Mudd A.B."/>
        </authorList>
    </citation>
    <scope>NUCLEOTIDE SEQUENCE</scope>
    <source>
        <strain evidence="2">237g6f4</strain>
        <tissue evidence="2">Blood</tissue>
    </source>
</reference>
<dbReference type="Pfam" id="PF08156">
    <property type="entry name" value="NOP5NT"/>
    <property type="match status" value="1"/>
</dbReference>
<dbReference type="Proteomes" id="UP000824782">
    <property type="component" value="Unassembled WGS sequence"/>
</dbReference>
<feature type="non-terminal residue" evidence="2">
    <location>
        <position position="1"/>
    </location>
</feature>
<dbReference type="GO" id="GO:0032040">
    <property type="term" value="C:small-subunit processome"/>
    <property type="evidence" value="ECO:0007669"/>
    <property type="project" value="InterPro"/>
</dbReference>
<dbReference type="InterPro" id="IPR012974">
    <property type="entry name" value="NOP58/56_N"/>
</dbReference>
<evidence type="ECO:0000313" key="2">
    <source>
        <dbReference type="EMBL" id="KAG8534548.1"/>
    </source>
</evidence>